<dbReference type="Proteomes" id="UP001371456">
    <property type="component" value="Unassembled WGS sequence"/>
</dbReference>
<comment type="caution">
    <text evidence="1">The sequence shown here is derived from an EMBL/GenBank/DDBJ whole genome shotgun (WGS) entry which is preliminary data.</text>
</comment>
<reference evidence="1 2" key="1">
    <citation type="submission" date="2024-02" db="EMBL/GenBank/DDBJ databases">
        <title>de novo genome assembly of Solanum bulbocastanum strain 11H21.</title>
        <authorList>
            <person name="Hosaka A.J."/>
        </authorList>
    </citation>
    <scope>NUCLEOTIDE SEQUENCE [LARGE SCALE GENOMIC DNA]</scope>
    <source>
        <tissue evidence="1">Young leaves</tissue>
    </source>
</reference>
<proteinExistence type="predicted"/>
<organism evidence="1 2">
    <name type="scientific">Solanum bulbocastanum</name>
    <name type="common">Wild potato</name>
    <dbReference type="NCBI Taxonomy" id="147425"/>
    <lineage>
        <taxon>Eukaryota</taxon>
        <taxon>Viridiplantae</taxon>
        <taxon>Streptophyta</taxon>
        <taxon>Embryophyta</taxon>
        <taxon>Tracheophyta</taxon>
        <taxon>Spermatophyta</taxon>
        <taxon>Magnoliopsida</taxon>
        <taxon>eudicotyledons</taxon>
        <taxon>Gunneridae</taxon>
        <taxon>Pentapetalae</taxon>
        <taxon>asterids</taxon>
        <taxon>lamiids</taxon>
        <taxon>Solanales</taxon>
        <taxon>Solanaceae</taxon>
        <taxon>Solanoideae</taxon>
        <taxon>Solaneae</taxon>
        <taxon>Solanum</taxon>
    </lineage>
</organism>
<evidence type="ECO:0000313" key="2">
    <source>
        <dbReference type="Proteomes" id="UP001371456"/>
    </source>
</evidence>
<evidence type="ECO:0000313" key="1">
    <source>
        <dbReference type="EMBL" id="KAK6775625.1"/>
    </source>
</evidence>
<name>A0AAN8SU22_SOLBU</name>
<keyword evidence="2" id="KW-1185">Reference proteome</keyword>
<protein>
    <submittedName>
        <fullName evidence="1">Uncharacterized protein</fullName>
    </submittedName>
</protein>
<gene>
    <name evidence="1" type="ORF">RDI58_026626</name>
</gene>
<accession>A0AAN8SU22</accession>
<dbReference type="AlphaFoldDB" id="A0AAN8SU22"/>
<dbReference type="EMBL" id="JBANQN010000011">
    <property type="protein sequence ID" value="KAK6775625.1"/>
    <property type="molecule type" value="Genomic_DNA"/>
</dbReference>
<sequence length="100" mass="11640">MGVLYDITPEEILCDVSVPNVKDLIKASRWNVQRLNLILPQKVVKDIVNIIQPLIGSKDMDKPWWMLESNEYFFVKCVSEYIRHKEEPNPILEKLALTDA</sequence>